<reference evidence="1" key="1">
    <citation type="submission" date="2024-01" db="EMBL/GenBank/DDBJ databases">
        <title>The first autotrophic representatives of the genus Thermodesulfovibrio.</title>
        <authorList>
            <person name="Maltseva A.I."/>
            <person name="Elcheninov A.G."/>
            <person name="Kublanov I.V."/>
            <person name="Lebedinsky A.V."/>
            <person name="Frolov E.N."/>
        </authorList>
    </citation>
    <scope>NUCLEOTIDE SEQUENCE</scope>
    <source>
        <strain evidence="1">3907-1M</strain>
    </source>
</reference>
<name>A0AAU8GW55_9BACT</name>
<proteinExistence type="predicted"/>
<gene>
    <name evidence="1" type="ORF">V4D30_00910</name>
</gene>
<dbReference type="AlphaFoldDB" id="A0AAU8GW55"/>
<evidence type="ECO:0008006" key="2">
    <source>
        <dbReference type="Google" id="ProtNLM"/>
    </source>
</evidence>
<sequence length="63" mass="7644">MMKYQVVEKINSDFLSKVTGLKKEAIEEVFMIGDTFRIKEKRFKIIYRTKENNEIIFICHVWN</sequence>
<dbReference type="KEGG" id="taut:V4D30_00910"/>
<organism evidence="1">
    <name type="scientific">Thermodesulfovibrio autotrophicus</name>
    <dbReference type="NCBI Taxonomy" id="3118333"/>
    <lineage>
        <taxon>Bacteria</taxon>
        <taxon>Pseudomonadati</taxon>
        <taxon>Nitrospirota</taxon>
        <taxon>Thermodesulfovibrionia</taxon>
        <taxon>Thermodesulfovibrionales</taxon>
        <taxon>Thermodesulfovibrionaceae</taxon>
        <taxon>Thermodesulfovibrio</taxon>
    </lineage>
</organism>
<protein>
    <recommendedName>
        <fullName evidence="2">Type II toxin-antitoxin system RelE/ParE family toxin</fullName>
    </recommendedName>
</protein>
<evidence type="ECO:0000313" key="1">
    <source>
        <dbReference type="EMBL" id="XCH46853.1"/>
    </source>
</evidence>
<accession>A0AAU8GW55</accession>
<dbReference type="RefSeq" id="WP_353684376.1">
    <property type="nucleotide sequence ID" value="NZ_CP144373.1"/>
</dbReference>
<dbReference type="EMBL" id="CP144373">
    <property type="protein sequence ID" value="XCH46853.1"/>
    <property type="molecule type" value="Genomic_DNA"/>
</dbReference>